<organism evidence="2 4">
    <name type="scientific">Nitrosospira multiformis (strain ATCC 25196 / NCIMB 11849 / C 71)</name>
    <dbReference type="NCBI Taxonomy" id="323848"/>
    <lineage>
        <taxon>Bacteria</taxon>
        <taxon>Pseudomonadati</taxon>
        <taxon>Pseudomonadota</taxon>
        <taxon>Betaproteobacteria</taxon>
        <taxon>Nitrosomonadales</taxon>
        <taxon>Nitrosomonadaceae</taxon>
        <taxon>Nitrosospira</taxon>
    </lineage>
</organism>
<gene>
    <name evidence="2" type="ordered locus">Nmul_A0199</name>
    <name evidence="3" type="ORF">SAMN05216403_110100</name>
</gene>
<feature type="transmembrane region" description="Helical" evidence="1">
    <location>
        <begin position="12"/>
        <end position="31"/>
    </location>
</feature>
<reference evidence="2 4" key="3">
    <citation type="journal article" date="2008" name="Appl. Environ. Microbiol.">
        <title>Complete genome sequence of Nitrosospira multiformis, an ammonia-oxidizing bacterium from the soil environment.</title>
        <authorList>
            <person name="Norton J.M."/>
            <person name="Klotz M.G."/>
            <person name="Stein L.Y."/>
            <person name="Arp D.J."/>
            <person name="Bottomley P.J."/>
            <person name="Chain P.S."/>
            <person name="Hauser L.J."/>
            <person name="Land M.L."/>
            <person name="Larimer F.W."/>
            <person name="Shin M.W."/>
            <person name="Starkenburg S.R."/>
        </authorList>
    </citation>
    <scope>NUCLEOTIDE SEQUENCE [LARGE SCALE GENOMIC DNA]</scope>
    <source>
        <strain evidence="2">ATCC 25196</strain>
        <strain evidence="4">ATCC 25196 / NCIMB 11849 / C 71</strain>
    </source>
</reference>
<dbReference type="RefSeq" id="WP_011379561.1">
    <property type="nucleotide sequence ID" value="NC_007614.1"/>
</dbReference>
<dbReference type="OrthoDB" id="9801056at2"/>
<reference evidence="4" key="1">
    <citation type="submission" date="2005-08" db="EMBL/GenBank/DDBJ databases">
        <title>Complete sequence of chromosome 1 of Nitrosospira multiformis ATCC 25196.</title>
        <authorList>
            <person name="Copeland A."/>
            <person name="Lucas S."/>
            <person name="Lapidus A."/>
            <person name="Barry K."/>
            <person name="Detter J.C."/>
            <person name="Glavina T."/>
            <person name="Hammon N."/>
            <person name="Israni S."/>
            <person name="Pitluck S."/>
            <person name="Chain P."/>
            <person name="Malfatti S."/>
            <person name="Shin M."/>
            <person name="Vergez L."/>
            <person name="Schmutz J."/>
            <person name="Larimer F."/>
            <person name="Land M."/>
            <person name="Hauser L."/>
            <person name="Kyrpides N."/>
            <person name="Lykidis A."/>
            <person name="Richardson P."/>
        </authorList>
    </citation>
    <scope>NUCLEOTIDE SEQUENCE [LARGE SCALE GENOMIC DNA]</scope>
    <source>
        <strain evidence="4">ATCC 25196 / NCIMB 11849 / C 71</strain>
    </source>
</reference>
<keyword evidence="4" id="KW-1185">Reference proteome</keyword>
<reference evidence="2" key="2">
    <citation type="submission" date="2005-08" db="EMBL/GenBank/DDBJ databases">
        <title>Complete sequence of Chromosome 1 of Nitrosospira multiformis ATCC 25196.</title>
        <authorList>
            <consortium name="US DOE Joint Genome Institute"/>
            <person name="Copeland A."/>
            <person name="Lucas S."/>
            <person name="Lapidus A."/>
            <person name="Barry K."/>
            <person name="Detter J.C."/>
            <person name="Glavina T."/>
            <person name="Hammon N."/>
            <person name="Israni S."/>
            <person name="Pitluck S."/>
            <person name="Chain P."/>
            <person name="Malfatti S."/>
            <person name="Shin M."/>
            <person name="Vergez L."/>
            <person name="Schmutz J."/>
            <person name="Larimer F."/>
            <person name="Land M."/>
            <person name="Hauser L."/>
            <person name="Kyrpides N."/>
            <person name="Lykidis A."/>
            <person name="Richardson P."/>
        </authorList>
    </citation>
    <scope>NUCLEOTIDE SEQUENCE</scope>
    <source>
        <strain evidence="2">ATCC 25196</strain>
    </source>
</reference>
<dbReference type="eggNOG" id="COG0451">
    <property type="taxonomic scope" value="Bacteria"/>
</dbReference>
<accession>Q2YCL4</accession>
<dbReference type="EMBL" id="CP000103">
    <property type="protein sequence ID" value="ABB73507.1"/>
    <property type="molecule type" value="Genomic_DNA"/>
</dbReference>
<dbReference type="AlphaFoldDB" id="Q2YCL4"/>
<evidence type="ECO:0000313" key="5">
    <source>
        <dbReference type="Proteomes" id="UP000236751"/>
    </source>
</evidence>
<evidence type="ECO:0000313" key="4">
    <source>
        <dbReference type="Proteomes" id="UP000002718"/>
    </source>
</evidence>
<dbReference type="Proteomes" id="UP000236751">
    <property type="component" value="Unassembled WGS sequence"/>
</dbReference>
<dbReference type="EMBL" id="FNVK01000010">
    <property type="protein sequence ID" value="SEF82364.1"/>
    <property type="molecule type" value="Genomic_DNA"/>
</dbReference>
<keyword evidence="1" id="KW-1133">Transmembrane helix</keyword>
<name>Q2YCL4_NITMU</name>
<sequence length="75" mass="7975">MALSEVGRPLRLANIIFGAWLIPAPLLLTGYTGLGAVANVTAGVLLILLALPVGPIRSHYGAWDRWNSIGAVRRN</sequence>
<proteinExistence type="predicted"/>
<evidence type="ECO:0000313" key="3">
    <source>
        <dbReference type="EMBL" id="SEF82364.1"/>
    </source>
</evidence>
<keyword evidence="1" id="KW-0472">Membrane</keyword>
<evidence type="ECO:0000313" key="2">
    <source>
        <dbReference type="EMBL" id="ABB73507.1"/>
    </source>
</evidence>
<dbReference type="Proteomes" id="UP000002718">
    <property type="component" value="Chromosome"/>
</dbReference>
<dbReference type="KEGG" id="nmu:Nmul_A0199"/>
<dbReference type="HOGENOM" id="CLU_2667367_0_0_4"/>
<keyword evidence="1" id="KW-0812">Transmembrane</keyword>
<dbReference type="STRING" id="323848.Nmul_A0199"/>
<evidence type="ECO:0008006" key="6">
    <source>
        <dbReference type="Google" id="ProtNLM"/>
    </source>
</evidence>
<feature type="transmembrane region" description="Helical" evidence="1">
    <location>
        <begin position="37"/>
        <end position="56"/>
    </location>
</feature>
<reference evidence="3 5" key="4">
    <citation type="submission" date="2016-10" db="EMBL/GenBank/DDBJ databases">
        <authorList>
            <person name="de Groot N.N."/>
        </authorList>
    </citation>
    <scope>NUCLEOTIDE SEQUENCE [LARGE SCALE GENOMIC DNA]</scope>
    <source>
        <strain evidence="3 5">Nl13</strain>
    </source>
</reference>
<evidence type="ECO:0000256" key="1">
    <source>
        <dbReference type="SAM" id="Phobius"/>
    </source>
</evidence>
<protein>
    <recommendedName>
        <fullName evidence="6">SPW repeat-containing protein</fullName>
    </recommendedName>
</protein>